<comment type="caution">
    <text evidence="4">The sequence shown here is derived from an EMBL/GenBank/DDBJ whole genome shotgun (WGS) entry which is preliminary data.</text>
</comment>
<evidence type="ECO:0000256" key="1">
    <source>
        <dbReference type="ARBA" id="ARBA00022729"/>
    </source>
</evidence>
<keyword evidence="1 2" id="KW-0732">Signal</keyword>
<keyword evidence="5" id="KW-1185">Reference proteome</keyword>
<accession>A0A918JL83</accession>
<feature type="domain" description="Outer membrane protein beta-barrel" evidence="3">
    <location>
        <begin position="6"/>
        <end position="182"/>
    </location>
</feature>
<dbReference type="Gene3D" id="2.40.160.20">
    <property type="match status" value="1"/>
</dbReference>
<dbReference type="SUPFAM" id="SSF56925">
    <property type="entry name" value="OMPA-like"/>
    <property type="match status" value="1"/>
</dbReference>
<dbReference type="InterPro" id="IPR011250">
    <property type="entry name" value="OMP/PagP_B-barrel"/>
</dbReference>
<dbReference type="AlphaFoldDB" id="A0A918JL83"/>
<name>A0A918JL83_9ALTE</name>
<feature type="signal peptide" evidence="2">
    <location>
        <begin position="1"/>
        <end position="20"/>
    </location>
</feature>
<dbReference type="Pfam" id="PF13505">
    <property type="entry name" value="OMP_b-brl"/>
    <property type="match status" value="1"/>
</dbReference>
<sequence length="183" mass="19750">MNIKCFVAAASLLLSGQALATEKMYGTVGVGYSDSEFSEQSLDGTGYNLAVGHQFHPQWYVEAGYLQLLDDVSQDSGMETGALYLAILGKASSLQGELFYKLGIAKADINGSEAPSEAGECRLGGLQSGACRFDEGIVAGMVGLGYDYNIGMRSMLRFEYTYLAGEEDFSTHYVGIGFRYNFN</sequence>
<dbReference type="InterPro" id="IPR027385">
    <property type="entry name" value="Beta-barrel_OMP"/>
</dbReference>
<dbReference type="EMBL" id="BMXP01000004">
    <property type="protein sequence ID" value="GGW87144.1"/>
    <property type="molecule type" value="Genomic_DNA"/>
</dbReference>
<evidence type="ECO:0000259" key="3">
    <source>
        <dbReference type="Pfam" id="PF13505"/>
    </source>
</evidence>
<reference evidence="4" key="1">
    <citation type="journal article" date="2014" name="Int. J. Syst. Evol. Microbiol.">
        <title>Complete genome sequence of Corynebacterium casei LMG S-19264T (=DSM 44701T), isolated from a smear-ripened cheese.</title>
        <authorList>
            <consortium name="US DOE Joint Genome Institute (JGI-PGF)"/>
            <person name="Walter F."/>
            <person name="Albersmeier A."/>
            <person name="Kalinowski J."/>
            <person name="Ruckert C."/>
        </authorList>
    </citation>
    <scope>NUCLEOTIDE SEQUENCE</scope>
    <source>
        <strain evidence="4">KCTC 22164</strain>
    </source>
</reference>
<protein>
    <recommendedName>
        <fullName evidence="3">Outer membrane protein beta-barrel domain-containing protein</fullName>
    </recommendedName>
</protein>
<gene>
    <name evidence="4" type="ORF">GCM10007391_21230</name>
</gene>
<reference evidence="4" key="2">
    <citation type="submission" date="2020-09" db="EMBL/GenBank/DDBJ databases">
        <authorList>
            <person name="Sun Q."/>
            <person name="Kim S."/>
        </authorList>
    </citation>
    <scope>NUCLEOTIDE SEQUENCE</scope>
    <source>
        <strain evidence="4">KCTC 22164</strain>
    </source>
</reference>
<dbReference type="Proteomes" id="UP000631300">
    <property type="component" value="Unassembled WGS sequence"/>
</dbReference>
<dbReference type="RefSeq" id="WP_189406260.1">
    <property type="nucleotide sequence ID" value="NZ_BMXP01000004.1"/>
</dbReference>
<proteinExistence type="predicted"/>
<evidence type="ECO:0000256" key="2">
    <source>
        <dbReference type="SAM" id="SignalP"/>
    </source>
</evidence>
<feature type="chain" id="PRO_5037712016" description="Outer membrane protein beta-barrel domain-containing protein" evidence="2">
    <location>
        <begin position="21"/>
        <end position="183"/>
    </location>
</feature>
<evidence type="ECO:0000313" key="5">
    <source>
        <dbReference type="Proteomes" id="UP000631300"/>
    </source>
</evidence>
<evidence type="ECO:0000313" key="4">
    <source>
        <dbReference type="EMBL" id="GGW87144.1"/>
    </source>
</evidence>
<organism evidence="4 5">
    <name type="scientific">Alteromonas halophila</name>
    <dbReference type="NCBI Taxonomy" id="516698"/>
    <lineage>
        <taxon>Bacteria</taxon>
        <taxon>Pseudomonadati</taxon>
        <taxon>Pseudomonadota</taxon>
        <taxon>Gammaproteobacteria</taxon>
        <taxon>Alteromonadales</taxon>
        <taxon>Alteromonadaceae</taxon>
        <taxon>Alteromonas/Salinimonas group</taxon>
        <taxon>Alteromonas</taxon>
    </lineage>
</organism>